<evidence type="ECO:0000256" key="1">
    <source>
        <dbReference type="SAM" id="Coils"/>
    </source>
</evidence>
<keyword evidence="5" id="KW-1185">Reference proteome</keyword>
<evidence type="ECO:0000313" key="4">
    <source>
        <dbReference type="EMBL" id="CAK7274549.1"/>
    </source>
</evidence>
<keyword evidence="3" id="KW-0472">Membrane</keyword>
<protein>
    <submittedName>
        <fullName evidence="4">Uncharacterized protein</fullName>
    </submittedName>
</protein>
<keyword evidence="3" id="KW-1133">Transmembrane helix</keyword>
<feature type="coiled-coil region" evidence="1">
    <location>
        <begin position="274"/>
        <end position="301"/>
    </location>
</feature>
<evidence type="ECO:0000256" key="2">
    <source>
        <dbReference type="SAM" id="MobiDB-lite"/>
    </source>
</evidence>
<gene>
    <name evidence="4" type="ORF">SEPCBS119000_006231</name>
</gene>
<dbReference type="EMBL" id="CAWUON010000147">
    <property type="protein sequence ID" value="CAK7274549.1"/>
    <property type="molecule type" value="Genomic_DNA"/>
</dbReference>
<feature type="transmembrane region" description="Helical" evidence="3">
    <location>
        <begin position="32"/>
        <end position="52"/>
    </location>
</feature>
<organism evidence="4 5">
    <name type="scientific">Sporothrix epigloea</name>
    <dbReference type="NCBI Taxonomy" id="1892477"/>
    <lineage>
        <taxon>Eukaryota</taxon>
        <taxon>Fungi</taxon>
        <taxon>Dikarya</taxon>
        <taxon>Ascomycota</taxon>
        <taxon>Pezizomycotina</taxon>
        <taxon>Sordariomycetes</taxon>
        <taxon>Sordariomycetidae</taxon>
        <taxon>Ophiostomatales</taxon>
        <taxon>Ophiostomataceae</taxon>
        <taxon>Sporothrix</taxon>
    </lineage>
</organism>
<evidence type="ECO:0000313" key="5">
    <source>
        <dbReference type="Proteomes" id="UP001642502"/>
    </source>
</evidence>
<feature type="region of interest" description="Disordered" evidence="2">
    <location>
        <begin position="540"/>
        <end position="563"/>
    </location>
</feature>
<proteinExistence type="predicted"/>
<dbReference type="Proteomes" id="UP001642502">
    <property type="component" value="Unassembled WGS sequence"/>
</dbReference>
<name>A0ABP0E284_9PEZI</name>
<feature type="compositionally biased region" description="Basic and acidic residues" evidence="2">
    <location>
        <begin position="552"/>
        <end position="561"/>
    </location>
</feature>
<evidence type="ECO:0000256" key="3">
    <source>
        <dbReference type="SAM" id="Phobius"/>
    </source>
</evidence>
<accession>A0ABP0E284</accession>
<sequence>MADIVSSIGTQILEMATNTVTTIHSSLSGTSILYDVIALIVFGLFKVIVLIYTNGDHNSTKGTLVKTVVSEDATSNYQMASSTGSLSAKGVTVSSIDEVASQVKAPAIDIHFEFEQFVPIISAPFIETAFESERLDSILNEEFFQAIEHKALIYAKMTVENMALHDRLSQPKTKISYIVFPEEGSEETDIETALSLHSAAFGEVDEPEDKDEVDAGTVNEGITTAQYEDTESTETPDRLIGYNSQDDADISNENMSMIEYQSTSAATTAKNIVENQLFRDLECAEELIQNYEAEENDSTTTYPRDNLISAYKMFANTIDAGSDSDDESTFPATDSYMAARFDILGREPLPADQDAKEKFKLKLFTIHEEIDSEDDVAKNDPKTTGNLNTFVPVDEMARVGLLFSDDECEDNIMAYSPAISIESCNFDDYESNTVEFPKLASLSSVASAESNLFAKFSTCMSTAASKTWEAVDARMPCDSNLRKTRPLKGSKHASKYAEFKFIFDFPVTFVTTAAKTENQKVDLAPQVTAPVDASQIVSDRASEPTIDSGIQKNDDTPHENDCQAPKRIKYCTDVQNETCEAQDSSALTLAPVCDPAIEKTAHTDIEPIRTDDTLESSSFAAHGSTSSVTVRRSKFVEHTSVDDDCVQSVTFSNGIEATASNTTLGPLPNVEGDDGSSDMESIAAAIDALLLILPTAETDPEGLDKSAIISAIDQLLLLLPCAESSSDIEESEAAATQETSLPGLAQDILGDSALDTFELQADETGPATLQTTENFNAYESENLWELLLPEAAALTHEESKAEAWDTYSQRSEDNLDTSDEAWRIFDRVNGLRLAQCSWTLLDQPNVFYTCSGPLLMLTTAEGETKYPQDMKVYDGQSDWTNFEEDDDIWCSS</sequence>
<keyword evidence="3" id="KW-0812">Transmembrane</keyword>
<reference evidence="4 5" key="1">
    <citation type="submission" date="2024-01" db="EMBL/GenBank/DDBJ databases">
        <authorList>
            <person name="Allen C."/>
            <person name="Tagirdzhanova G."/>
        </authorList>
    </citation>
    <scope>NUCLEOTIDE SEQUENCE [LARGE SCALE GENOMIC DNA]</scope>
    <source>
        <strain evidence="4 5">CBS 119000</strain>
    </source>
</reference>
<keyword evidence="1" id="KW-0175">Coiled coil</keyword>
<comment type="caution">
    <text evidence="4">The sequence shown here is derived from an EMBL/GenBank/DDBJ whole genome shotgun (WGS) entry which is preliminary data.</text>
</comment>